<comment type="caution">
    <text evidence="2">The sequence shown here is derived from an EMBL/GenBank/DDBJ whole genome shotgun (WGS) entry which is preliminary data.</text>
</comment>
<dbReference type="InterPro" id="IPR046536">
    <property type="entry name" value="DUF6601"/>
</dbReference>
<keyword evidence="1" id="KW-1133">Transmembrane helix</keyword>
<organism evidence="2 3">
    <name type="scientific">Cladobotryum mycophilum</name>
    <dbReference type="NCBI Taxonomy" id="491253"/>
    <lineage>
        <taxon>Eukaryota</taxon>
        <taxon>Fungi</taxon>
        <taxon>Dikarya</taxon>
        <taxon>Ascomycota</taxon>
        <taxon>Pezizomycotina</taxon>
        <taxon>Sordariomycetes</taxon>
        <taxon>Hypocreomycetidae</taxon>
        <taxon>Hypocreales</taxon>
        <taxon>Hypocreaceae</taxon>
        <taxon>Cladobotryum</taxon>
    </lineage>
</organism>
<sequence length="362" mass="42548">MSVLLFHRFTVDDEDEGPSEFDRRDTWFHSEKVSDLGEQRHRDAIHELLPASFREDNDKLIPGSRDISECIKHELDLDRLTTIIDWLWLVGRPMPPRPLYHQLLISREPFLTQRMDMHLVWIKGKIFLKPIPRFLFEPQFWMDHLSCKPNCECTMALNARKASGIRAFHQERPCPRRKLRKRALGFLFSYTGLIAYESDLQVAKDKRLVPSDLTWPKWRIFVEELLAEDLFRNIDARFIYGELRLSRLNLIYFFRGLRPYMKFWNRYGDFFGANFTVLASATVYMAIVLTAIQVGLTLDRLQNNASFLSASYGFTVFAILGPLVFLGCVLMMFLYLIVYNLVQTLRYSKKRFGEIQDTYGAS</sequence>
<dbReference type="EMBL" id="JAVFKD010000001">
    <property type="protein sequence ID" value="KAK5998900.1"/>
    <property type="molecule type" value="Genomic_DNA"/>
</dbReference>
<evidence type="ECO:0000313" key="2">
    <source>
        <dbReference type="EMBL" id="KAK5998900.1"/>
    </source>
</evidence>
<feature type="transmembrane region" description="Helical" evidence="1">
    <location>
        <begin position="270"/>
        <end position="292"/>
    </location>
</feature>
<accession>A0ABR0T4D8</accession>
<name>A0ABR0T4D8_9HYPO</name>
<protein>
    <recommendedName>
        <fullName evidence="4">Subtilisin-like serine protease</fullName>
    </recommendedName>
</protein>
<evidence type="ECO:0008006" key="4">
    <source>
        <dbReference type="Google" id="ProtNLM"/>
    </source>
</evidence>
<keyword evidence="1" id="KW-0812">Transmembrane</keyword>
<keyword evidence="1" id="KW-0472">Membrane</keyword>
<gene>
    <name evidence="2" type="ORF">PT974_01284</name>
</gene>
<evidence type="ECO:0000313" key="3">
    <source>
        <dbReference type="Proteomes" id="UP001338125"/>
    </source>
</evidence>
<dbReference type="PANTHER" id="PTHR34414:SF1">
    <property type="entry name" value="SUBTILISIN-LIKE SERINE PROTEASE"/>
    <property type="match status" value="1"/>
</dbReference>
<proteinExistence type="predicted"/>
<dbReference type="Proteomes" id="UP001338125">
    <property type="component" value="Unassembled WGS sequence"/>
</dbReference>
<dbReference type="PANTHER" id="PTHR34414">
    <property type="entry name" value="HET DOMAIN-CONTAINING PROTEIN-RELATED"/>
    <property type="match status" value="1"/>
</dbReference>
<dbReference type="Pfam" id="PF20246">
    <property type="entry name" value="DUF6601"/>
    <property type="match status" value="1"/>
</dbReference>
<reference evidence="2 3" key="1">
    <citation type="submission" date="2024-01" db="EMBL/GenBank/DDBJ databases">
        <title>Complete genome of Cladobotryum mycophilum ATHUM6906.</title>
        <authorList>
            <person name="Christinaki A.C."/>
            <person name="Myridakis A.I."/>
            <person name="Kouvelis V.N."/>
        </authorList>
    </citation>
    <scope>NUCLEOTIDE SEQUENCE [LARGE SCALE GENOMIC DNA]</scope>
    <source>
        <strain evidence="2 3">ATHUM6906</strain>
    </source>
</reference>
<feature type="transmembrane region" description="Helical" evidence="1">
    <location>
        <begin position="312"/>
        <end position="342"/>
    </location>
</feature>
<keyword evidence="3" id="KW-1185">Reference proteome</keyword>
<evidence type="ECO:0000256" key="1">
    <source>
        <dbReference type="SAM" id="Phobius"/>
    </source>
</evidence>